<protein>
    <submittedName>
        <fullName evidence="9">ATPase family AAA domain-containing protein 1-B</fullName>
    </submittedName>
</protein>
<gene>
    <name evidence="9" type="primary">atad1b</name>
    <name evidence="9" type="ORF">g.16413</name>
</gene>
<dbReference type="PROSITE" id="PS00674">
    <property type="entry name" value="AAA"/>
    <property type="match status" value="1"/>
</dbReference>
<evidence type="ECO:0000313" key="9">
    <source>
        <dbReference type="EMBL" id="MDE50512.1"/>
    </source>
</evidence>
<evidence type="ECO:0000256" key="2">
    <source>
        <dbReference type="ARBA" id="ARBA00022741"/>
    </source>
</evidence>
<dbReference type="Gene3D" id="3.40.50.300">
    <property type="entry name" value="P-loop containing nucleotide triphosphate hydrolases"/>
    <property type="match status" value="1"/>
</dbReference>
<evidence type="ECO:0000256" key="1">
    <source>
        <dbReference type="ARBA" id="ARBA00004572"/>
    </source>
</evidence>
<feature type="domain" description="AAA+ ATPase" evidence="8">
    <location>
        <begin position="123"/>
        <end position="261"/>
    </location>
</feature>
<evidence type="ECO:0000256" key="3">
    <source>
        <dbReference type="ARBA" id="ARBA00022787"/>
    </source>
</evidence>
<dbReference type="Pfam" id="PF00004">
    <property type="entry name" value="AAA"/>
    <property type="match status" value="1"/>
</dbReference>
<comment type="similarity">
    <text evidence="6">Belongs to the AAA ATPase family.</text>
</comment>
<dbReference type="AlphaFoldDB" id="A0A6G1SKM8"/>
<organism evidence="9">
    <name type="scientific">Aceria tosichella</name>
    <name type="common">wheat curl mite</name>
    <dbReference type="NCBI Taxonomy" id="561515"/>
    <lineage>
        <taxon>Eukaryota</taxon>
        <taxon>Metazoa</taxon>
        <taxon>Ecdysozoa</taxon>
        <taxon>Arthropoda</taxon>
        <taxon>Chelicerata</taxon>
        <taxon>Arachnida</taxon>
        <taxon>Acari</taxon>
        <taxon>Acariformes</taxon>
        <taxon>Trombidiformes</taxon>
        <taxon>Prostigmata</taxon>
        <taxon>Eupodina</taxon>
        <taxon>Eriophyoidea</taxon>
        <taxon>Eriophyidae</taxon>
        <taxon>Eriophyinae</taxon>
        <taxon>Aceriini</taxon>
        <taxon>Aceria</taxon>
    </lineage>
</organism>
<dbReference type="InterPro" id="IPR051701">
    <property type="entry name" value="Mito_OM_Translocase_MSP1"/>
</dbReference>
<dbReference type="InterPro" id="IPR041569">
    <property type="entry name" value="AAA_lid_3"/>
</dbReference>
<keyword evidence="5" id="KW-0496">Mitochondrion</keyword>
<dbReference type="Pfam" id="PF17862">
    <property type="entry name" value="AAA_lid_3"/>
    <property type="match status" value="1"/>
</dbReference>
<keyword evidence="2 6" id="KW-0547">Nucleotide-binding</keyword>
<evidence type="ECO:0000256" key="5">
    <source>
        <dbReference type="ARBA" id="ARBA00023128"/>
    </source>
</evidence>
<reference evidence="9" key="1">
    <citation type="submission" date="2018-10" db="EMBL/GenBank/DDBJ databases">
        <title>Transcriptome assembly of Aceria tosichella (Wheat curl mite) Type 2.</title>
        <authorList>
            <person name="Scully E.D."/>
            <person name="Geib S.M."/>
            <person name="Palmer N.A."/>
            <person name="Gupta A.K."/>
            <person name="Sarath G."/>
            <person name="Tatineni S."/>
        </authorList>
    </citation>
    <scope>NUCLEOTIDE SEQUENCE</scope>
    <source>
        <strain evidence="9">LincolnNE</strain>
    </source>
</reference>
<dbReference type="EMBL" id="GGYP01005741">
    <property type="protein sequence ID" value="MDE50512.1"/>
    <property type="molecule type" value="Transcribed_RNA"/>
</dbReference>
<keyword evidence="4 6" id="KW-0067">ATP-binding</keyword>
<dbReference type="GO" id="GO:0005741">
    <property type="term" value="C:mitochondrial outer membrane"/>
    <property type="evidence" value="ECO:0007669"/>
    <property type="project" value="UniProtKB-SubCell"/>
</dbReference>
<evidence type="ECO:0000256" key="6">
    <source>
        <dbReference type="RuleBase" id="RU003651"/>
    </source>
</evidence>
<dbReference type="InterPro" id="IPR003593">
    <property type="entry name" value="AAA+_ATPase"/>
</dbReference>
<comment type="subcellular location">
    <subcellularLocation>
        <location evidence="1">Mitochondrion outer membrane</location>
        <topology evidence="1">Single-pass membrane protein</topology>
    </subcellularLocation>
</comment>
<dbReference type="InterPro" id="IPR027417">
    <property type="entry name" value="P-loop_NTPase"/>
</dbReference>
<dbReference type="SMART" id="SM00382">
    <property type="entry name" value="AAA"/>
    <property type="match status" value="1"/>
</dbReference>
<dbReference type="InterPro" id="IPR003959">
    <property type="entry name" value="ATPase_AAA_core"/>
</dbReference>
<dbReference type="GO" id="GO:0016887">
    <property type="term" value="F:ATP hydrolysis activity"/>
    <property type="evidence" value="ECO:0007669"/>
    <property type="project" value="InterPro"/>
</dbReference>
<evidence type="ECO:0000256" key="7">
    <source>
        <dbReference type="SAM" id="Phobius"/>
    </source>
</evidence>
<dbReference type="PANTHER" id="PTHR45644">
    <property type="entry name" value="AAA ATPASE, PUTATIVE (AFU_ORTHOLOGUE AFUA_2G12920)-RELATED-RELATED"/>
    <property type="match status" value="1"/>
</dbReference>
<keyword evidence="7" id="KW-1133">Transmembrane helix</keyword>
<dbReference type="InterPro" id="IPR003960">
    <property type="entry name" value="ATPase_AAA_CS"/>
</dbReference>
<evidence type="ECO:0000259" key="8">
    <source>
        <dbReference type="SMART" id="SM00382"/>
    </source>
</evidence>
<name>A0A6G1SKM8_9ACAR</name>
<dbReference type="Gene3D" id="1.10.8.60">
    <property type="match status" value="1"/>
</dbReference>
<proteinExistence type="inferred from homology"/>
<sequence>MDDINSLNRTQLLLLLARLVGFGAFSYYALKYVALAVDPTRHQKKEAQKRAQQIFDKLKITNSNLRLNEYELVVASQLIDPDSVEITWSDIGGLDNVISDIKSEVILPMRVPYIIKDSRNHRPPTGVLLHGPPGCGKTMLAKATAREAGARFINLEAAMLTDKWYGETQKLAKAVFTLAKKIQPCIIFIDEIDSFLRSRDTHDHEATAMVKALFMTLWDGLETDSDCQIIVMGATNRPRDVDRAILRRMPAMYLINLPDASKRRDILAHMIDPDSVASDVRLERLAELTEDFSGSDLREMYRAADMIRVKEFVNENPELFDSRVAPTRTTTMQQLRKITMADFTSVINKMIESRGLLGMVYVE</sequence>
<dbReference type="FunFam" id="3.40.50.300:FF:000538">
    <property type="entry name" value="ATPase family AAA domain-containing protein 1"/>
    <property type="match status" value="1"/>
</dbReference>
<keyword evidence="7" id="KW-0472">Membrane</keyword>
<dbReference type="PANTHER" id="PTHR45644:SF3">
    <property type="entry name" value="FI08533P-RELATED"/>
    <property type="match status" value="1"/>
</dbReference>
<dbReference type="GO" id="GO:0140570">
    <property type="term" value="P:extraction of mislocalized protein from mitochondrial outer membrane"/>
    <property type="evidence" value="ECO:0007669"/>
    <property type="project" value="TreeGrafter"/>
</dbReference>
<feature type="transmembrane region" description="Helical" evidence="7">
    <location>
        <begin position="12"/>
        <end position="30"/>
    </location>
</feature>
<evidence type="ECO:0000256" key="4">
    <source>
        <dbReference type="ARBA" id="ARBA00022840"/>
    </source>
</evidence>
<dbReference type="SUPFAM" id="SSF52540">
    <property type="entry name" value="P-loop containing nucleoside triphosphate hydrolases"/>
    <property type="match status" value="1"/>
</dbReference>
<keyword evidence="3" id="KW-1000">Mitochondrion outer membrane</keyword>
<accession>A0A6G1SKM8</accession>
<keyword evidence="7" id="KW-0812">Transmembrane</keyword>
<dbReference type="GO" id="GO:0005524">
    <property type="term" value="F:ATP binding"/>
    <property type="evidence" value="ECO:0007669"/>
    <property type="project" value="UniProtKB-KW"/>
</dbReference>